<accession>A0A494VPG7</accession>
<dbReference type="AlphaFoldDB" id="A0A494VPG7"/>
<protein>
    <submittedName>
        <fullName evidence="1">Uncharacterized protein</fullName>
    </submittedName>
</protein>
<dbReference type="KEGG" id="muh:HYN43_019430"/>
<sequence>MKIITLHIPTDLSRLYLLLKEKLNPIFHEQRQTDLNFRIELNDDAIEISQPEIYEGALFSIAINGAELWITRNEHYVDDVNSLTIESILNDLFSDIAGNLGTDLVQEG</sequence>
<dbReference type="Proteomes" id="UP000270046">
    <property type="component" value="Chromosome"/>
</dbReference>
<keyword evidence="2" id="KW-1185">Reference proteome</keyword>
<gene>
    <name evidence="1" type="ORF">HYN43_019430</name>
</gene>
<dbReference type="OrthoDB" id="797779at2"/>
<proteinExistence type="predicted"/>
<dbReference type="RefSeq" id="WP_119410920.1">
    <property type="nucleotide sequence ID" value="NZ_CP032869.1"/>
</dbReference>
<name>A0A494VPG7_9SPHI</name>
<evidence type="ECO:0000313" key="1">
    <source>
        <dbReference type="EMBL" id="AYL97347.1"/>
    </source>
</evidence>
<evidence type="ECO:0000313" key="2">
    <source>
        <dbReference type="Proteomes" id="UP000270046"/>
    </source>
</evidence>
<dbReference type="EMBL" id="CP032869">
    <property type="protein sequence ID" value="AYL97347.1"/>
    <property type="molecule type" value="Genomic_DNA"/>
</dbReference>
<organism evidence="1 2">
    <name type="scientific">Mucilaginibacter celer</name>
    <dbReference type="NCBI Taxonomy" id="2305508"/>
    <lineage>
        <taxon>Bacteria</taxon>
        <taxon>Pseudomonadati</taxon>
        <taxon>Bacteroidota</taxon>
        <taxon>Sphingobacteriia</taxon>
        <taxon>Sphingobacteriales</taxon>
        <taxon>Sphingobacteriaceae</taxon>
        <taxon>Mucilaginibacter</taxon>
    </lineage>
</organism>
<reference evidence="1 2" key="1">
    <citation type="submission" date="2018-10" db="EMBL/GenBank/DDBJ databases">
        <title>Genome sequencing of Mucilaginibacter sp. HYN0043.</title>
        <authorList>
            <person name="Kim M."/>
            <person name="Yi H."/>
        </authorList>
    </citation>
    <scope>NUCLEOTIDE SEQUENCE [LARGE SCALE GENOMIC DNA]</scope>
    <source>
        <strain evidence="1 2">HYN0043</strain>
    </source>
</reference>